<name>A0ABY1JXP9_9BACL</name>
<keyword evidence="2" id="KW-1185">Reference proteome</keyword>
<reference evidence="1 2" key="1">
    <citation type="submission" date="2017-01" db="EMBL/GenBank/DDBJ databases">
        <authorList>
            <person name="Varghese N."/>
            <person name="Submissions S."/>
        </authorList>
    </citation>
    <scope>NUCLEOTIDE SEQUENCE [LARGE SCALE GENOMIC DNA]</scope>
    <source>
        <strain evidence="1 2">ATCC 23464</strain>
    </source>
</reference>
<protein>
    <submittedName>
        <fullName evidence="1">Uncharacterized protein</fullName>
    </submittedName>
</protein>
<dbReference type="EMBL" id="FTNK01000005">
    <property type="protein sequence ID" value="SIQ94949.1"/>
    <property type="molecule type" value="Genomic_DNA"/>
</dbReference>
<gene>
    <name evidence="1" type="ORF">SAMN05421578_105185</name>
</gene>
<proteinExistence type="predicted"/>
<comment type="caution">
    <text evidence="1">The sequence shown here is derived from an EMBL/GenBank/DDBJ whole genome shotgun (WGS) entry which is preliminary data.</text>
</comment>
<dbReference type="Proteomes" id="UP000186666">
    <property type="component" value="Unassembled WGS sequence"/>
</dbReference>
<sequence length="46" mass="5148">MVAIGTKRNSSPKVAEFRYNGIEVRHHAGITGSRNHNKNLECIGKR</sequence>
<evidence type="ECO:0000313" key="1">
    <source>
        <dbReference type="EMBL" id="SIQ94949.1"/>
    </source>
</evidence>
<accession>A0ABY1JXP9</accession>
<evidence type="ECO:0000313" key="2">
    <source>
        <dbReference type="Proteomes" id="UP000186666"/>
    </source>
</evidence>
<organism evidence="1 2">
    <name type="scientific">Paenibacillus macquariensis</name>
    <dbReference type="NCBI Taxonomy" id="948756"/>
    <lineage>
        <taxon>Bacteria</taxon>
        <taxon>Bacillati</taxon>
        <taxon>Bacillota</taxon>
        <taxon>Bacilli</taxon>
        <taxon>Bacillales</taxon>
        <taxon>Paenibacillaceae</taxon>
        <taxon>Paenibacillus</taxon>
    </lineage>
</organism>